<dbReference type="EMBL" id="KI630171">
    <property type="protein sequence ID" value="EYU46321.1"/>
    <property type="molecule type" value="Genomic_DNA"/>
</dbReference>
<organism evidence="2 3">
    <name type="scientific">Erythranthe guttata</name>
    <name type="common">Yellow monkey flower</name>
    <name type="synonym">Mimulus guttatus</name>
    <dbReference type="NCBI Taxonomy" id="4155"/>
    <lineage>
        <taxon>Eukaryota</taxon>
        <taxon>Viridiplantae</taxon>
        <taxon>Streptophyta</taxon>
        <taxon>Embryophyta</taxon>
        <taxon>Tracheophyta</taxon>
        <taxon>Spermatophyta</taxon>
        <taxon>Magnoliopsida</taxon>
        <taxon>eudicotyledons</taxon>
        <taxon>Gunneridae</taxon>
        <taxon>Pentapetalae</taxon>
        <taxon>asterids</taxon>
        <taxon>lamiids</taxon>
        <taxon>Lamiales</taxon>
        <taxon>Phrymaceae</taxon>
        <taxon>Erythranthe</taxon>
    </lineage>
</organism>
<feature type="chain" id="PRO_5001505622" description="Transmembrane protein" evidence="1">
    <location>
        <begin position="29"/>
        <end position="92"/>
    </location>
</feature>
<evidence type="ECO:0008006" key="4">
    <source>
        <dbReference type="Google" id="ProtNLM"/>
    </source>
</evidence>
<sequence length="92" mass="10269">MRNNHNKTLVFLVSVLLILFLDSTTCFATHLSHKDAVFREKNQYYSRKLMIVSANTLPVSKGNPGEAMVEPEKAVVNGLRKKPPTASNPTQN</sequence>
<feature type="signal peptide" evidence="1">
    <location>
        <begin position="1"/>
        <end position="28"/>
    </location>
</feature>
<keyword evidence="1" id="KW-0732">Signal</keyword>
<dbReference type="Proteomes" id="UP000030748">
    <property type="component" value="Unassembled WGS sequence"/>
</dbReference>
<proteinExistence type="predicted"/>
<evidence type="ECO:0000256" key="1">
    <source>
        <dbReference type="SAM" id="SignalP"/>
    </source>
</evidence>
<name>A0A022S237_ERYGU</name>
<gene>
    <name evidence="2" type="ORF">MIMGU_mgv1a017128mg</name>
</gene>
<dbReference type="AlphaFoldDB" id="A0A022S237"/>
<evidence type="ECO:0000313" key="2">
    <source>
        <dbReference type="EMBL" id="EYU46321.1"/>
    </source>
</evidence>
<evidence type="ECO:0000313" key="3">
    <source>
        <dbReference type="Proteomes" id="UP000030748"/>
    </source>
</evidence>
<dbReference type="PhylomeDB" id="A0A022S237"/>
<protein>
    <recommendedName>
        <fullName evidence="4">Transmembrane protein</fullName>
    </recommendedName>
</protein>
<reference evidence="2 3" key="1">
    <citation type="journal article" date="2013" name="Proc. Natl. Acad. Sci. U.S.A.">
        <title>Fine-scale variation in meiotic recombination in Mimulus inferred from population shotgun sequencing.</title>
        <authorList>
            <person name="Hellsten U."/>
            <person name="Wright K.M."/>
            <person name="Jenkins J."/>
            <person name="Shu S."/>
            <person name="Yuan Y."/>
            <person name="Wessler S.R."/>
            <person name="Schmutz J."/>
            <person name="Willis J.H."/>
            <person name="Rokhsar D.S."/>
        </authorList>
    </citation>
    <scope>NUCLEOTIDE SEQUENCE [LARGE SCALE GENOMIC DNA]</scope>
    <source>
        <strain evidence="3">cv. DUN x IM62</strain>
    </source>
</reference>
<keyword evidence="3" id="KW-1185">Reference proteome</keyword>
<accession>A0A022S237</accession>